<evidence type="ECO:0000313" key="2">
    <source>
        <dbReference type="EMBL" id="GIY08292.1"/>
    </source>
</evidence>
<dbReference type="AlphaFoldDB" id="A0AAV4QJ95"/>
<gene>
    <name evidence="2" type="primary">AVEN_81597_1</name>
    <name evidence="2" type="ORF">CDAR_293241</name>
</gene>
<comment type="caution">
    <text evidence="2">The sequence shown here is derived from an EMBL/GenBank/DDBJ whole genome shotgun (WGS) entry which is preliminary data.</text>
</comment>
<reference evidence="2 3" key="1">
    <citation type="submission" date="2021-06" db="EMBL/GenBank/DDBJ databases">
        <title>Caerostris darwini draft genome.</title>
        <authorList>
            <person name="Kono N."/>
            <person name="Arakawa K."/>
        </authorList>
    </citation>
    <scope>NUCLEOTIDE SEQUENCE [LARGE SCALE GENOMIC DNA]</scope>
</reference>
<dbReference type="EMBL" id="BPLQ01004481">
    <property type="protein sequence ID" value="GIY08292.1"/>
    <property type="molecule type" value="Genomic_DNA"/>
</dbReference>
<feature type="region of interest" description="Disordered" evidence="1">
    <location>
        <begin position="47"/>
        <end position="69"/>
    </location>
</feature>
<protein>
    <submittedName>
        <fullName evidence="2">Uncharacterized protein</fullName>
    </submittedName>
</protein>
<proteinExistence type="predicted"/>
<sequence length="147" mass="15612">MFTSTTLFNLLSGDIMLLSMVYSLLCVLSQYQEYKIGAAAENIVQPRDAEAAAPEQRPRRLPATTTASVTEDVNSNNALLLPSAEKLGAGPSTSTPKFVYSELTTISEEISTATPAALKEMGSSSFSDSAAKRRSSAGVGKRQTSEI</sequence>
<name>A0AAV4QJ95_9ARAC</name>
<evidence type="ECO:0000313" key="3">
    <source>
        <dbReference type="Proteomes" id="UP001054837"/>
    </source>
</evidence>
<dbReference type="Proteomes" id="UP001054837">
    <property type="component" value="Unassembled WGS sequence"/>
</dbReference>
<accession>A0AAV4QJ95</accession>
<feature type="region of interest" description="Disordered" evidence="1">
    <location>
        <begin position="120"/>
        <end position="147"/>
    </location>
</feature>
<organism evidence="2 3">
    <name type="scientific">Caerostris darwini</name>
    <dbReference type="NCBI Taxonomy" id="1538125"/>
    <lineage>
        <taxon>Eukaryota</taxon>
        <taxon>Metazoa</taxon>
        <taxon>Ecdysozoa</taxon>
        <taxon>Arthropoda</taxon>
        <taxon>Chelicerata</taxon>
        <taxon>Arachnida</taxon>
        <taxon>Araneae</taxon>
        <taxon>Araneomorphae</taxon>
        <taxon>Entelegynae</taxon>
        <taxon>Araneoidea</taxon>
        <taxon>Araneidae</taxon>
        <taxon>Caerostris</taxon>
    </lineage>
</organism>
<evidence type="ECO:0000256" key="1">
    <source>
        <dbReference type="SAM" id="MobiDB-lite"/>
    </source>
</evidence>
<keyword evidence="3" id="KW-1185">Reference proteome</keyword>